<evidence type="ECO:0000256" key="7">
    <source>
        <dbReference type="ARBA" id="ARBA00022824"/>
    </source>
</evidence>
<dbReference type="Pfam" id="PF13640">
    <property type="entry name" value="2OG-FeII_Oxy_3"/>
    <property type="match status" value="1"/>
</dbReference>
<dbReference type="KEGG" id="btab:109036754"/>
<evidence type="ECO:0000256" key="5">
    <source>
        <dbReference type="ARBA" id="ARBA00012269"/>
    </source>
</evidence>
<name>A0A9P0F559_BEMTA</name>
<dbReference type="GO" id="GO:0005506">
    <property type="term" value="F:iron ion binding"/>
    <property type="evidence" value="ECO:0007669"/>
    <property type="project" value="InterPro"/>
</dbReference>
<dbReference type="PANTHER" id="PTHR10869">
    <property type="entry name" value="PROLYL 4-HYDROXYLASE ALPHA SUBUNIT"/>
    <property type="match status" value="1"/>
</dbReference>
<keyword evidence="10" id="KW-0560">Oxidoreductase</keyword>
<keyword evidence="11" id="KW-0408">Iron</keyword>
<evidence type="ECO:0000256" key="2">
    <source>
        <dbReference type="ARBA" id="ARBA00002035"/>
    </source>
</evidence>
<evidence type="ECO:0000256" key="4">
    <source>
        <dbReference type="ARBA" id="ARBA00006511"/>
    </source>
</evidence>
<gene>
    <name evidence="15" type="ORF">BEMITA_LOCUS11121</name>
</gene>
<dbReference type="SMART" id="SM00702">
    <property type="entry name" value="P4Hc"/>
    <property type="match status" value="1"/>
</dbReference>
<keyword evidence="6" id="KW-0479">Metal-binding</keyword>
<feature type="domain" description="Fe2OG dioxygenase" evidence="14">
    <location>
        <begin position="419"/>
        <end position="522"/>
    </location>
</feature>
<feature type="signal peptide" evidence="13">
    <location>
        <begin position="1"/>
        <end position="19"/>
    </location>
</feature>
<dbReference type="InterPro" id="IPR045054">
    <property type="entry name" value="P4HA-like"/>
</dbReference>
<evidence type="ECO:0000256" key="12">
    <source>
        <dbReference type="ARBA" id="ARBA00023180"/>
    </source>
</evidence>
<dbReference type="InterPro" id="IPR044862">
    <property type="entry name" value="Pro_4_hyd_alph_FE2OG_OXY"/>
</dbReference>
<evidence type="ECO:0000256" key="6">
    <source>
        <dbReference type="ARBA" id="ARBA00022723"/>
    </source>
</evidence>
<evidence type="ECO:0000313" key="15">
    <source>
        <dbReference type="EMBL" id="CAH0392623.1"/>
    </source>
</evidence>
<reference evidence="15" key="1">
    <citation type="submission" date="2021-12" db="EMBL/GenBank/DDBJ databases">
        <authorList>
            <person name="King R."/>
        </authorList>
    </citation>
    <scope>NUCLEOTIDE SEQUENCE</scope>
</reference>
<accession>A0A9P0F559</accession>
<keyword evidence="13" id="KW-0732">Signal</keyword>
<protein>
    <recommendedName>
        <fullName evidence="5">procollagen-proline 4-dioxygenase</fullName>
        <ecNumber evidence="5">1.14.11.2</ecNumber>
    </recommendedName>
</protein>
<dbReference type="PANTHER" id="PTHR10869:SF244">
    <property type="entry name" value="PROLYL 4-HYDROXYLASE SUBUNIT ALPHA-2"/>
    <property type="match status" value="1"/>
</dbReference>
<evidence type="ECO:0000256" key="10">
    <source>
        <dbReference type="ARBA" id="ARBA00023002"/>
    </source>
</evidence>
<keyword evidence="12" id="KW-0325">Glycoprotein</keyword>
<evidence type="ECO:0000256" key="8">
    <source>
        <dbReference type="ARBA" id="ARBA00022896"/>
    </source>
</evidence>
<feature type="chain" id="PRO_5040190607" description="procollagen-proline 4-dioxygenase" evidence="13">
    <location>
        <begin position="20"/>
        <end position="537"/>
    </location>
</feature>
<evidence type="ECO:0000256" key="3">
    <source>
        <dbReference type="ARBA" id="ARBA00004319"/>
    </source>
</evidence>
<dbReference type="EC" id="1.14.11.2" evidence="5"/>
<comment type="function">
    <text evidence="2">Catalyzes the post-translational formation of 4-hydroxyproline in -Xaa-Pro-Gly- sequences in collagens and other proteins.</text>
</comment>
<sequence length="537" mass="62729">MRIITQFLLVTTSVCYLSASEVKDVDETLPGKKKAREMSIRDYQQMDLLALEYLGYAVQIFEGKLKFMKFFRKHYLVEESALKLDPYRFTSDVIQHFKIMKRFVHDWDEMFKVVKDNQIPDLDKQYEKKVKKYDWPSDERLREVVENYLDFQKKKKLSAKALADQKFAGAKHETKLRSSDCHAIAAHLIYDPKRQSLALEWLKEAYARFHEKNETERYKQDLLLDLAFTLSETGHTKEAVDFAENFTRTNLKNGYIYVDMHKYLKARLENRPVQDLKENTTPEDTTLDLPLLPDLRHWHLADVCKGNARLPPSYVAKLKCRYTINDSPLFVLSPLREEELYLDPKVSIYRNFLTDGEVDSLIDSAYGRMNDAKIRQGPSESNRSTDYRQSKVFFLDGRTPKFERFLKRTDALTGLGNETAEHVQLSYYDAGGWYTSHYDAFPNDFELRNGNRIATVLFYLNDVKVGGETAFYHLNVAAEPEKGSALVWFNLKRSGLTNMLSGHGACPVLYGHKWIATRWFHHRGQMLKRPCTLNKYE</sequence>
<keyword evidence="8" id="KW-0847">Vitamin C</keyword>
<keyword evidence="7" id="KW-0256">Endoplasmic reticulum</keyword>
<evidence type="ECO:0000259" key="14">
    <source>
        <dbReference type="PROSITE" id="PS51471"/>
    </source>
</evidence>
<dbReference type="GO" id="GO:0005788">
    <property type="term" value="C:endoplasmic reticulum lumen"/>
    <property type="evidence" value="ECO:0007669"/>
    <property type="project" value="UniProtKB-SubCell"/>
</dbReference>
<comment type="similarity">
    <text evidence="4">Belongs to the P4HA family.</text>
</comment>
<evidence type="ECO:0000256" key="1">
    <source>
        <dbReference type="ARBA" id="ARBA00001961"/>
    </source>
</evidence>
<organism evidence="15 16">
    <name type="scientific">Bemisia tabaci</name>
    <name type="common">Sweetpotato whitefly</name>
    <name type="synonym">Aleurodes tabaci</name>
    <dbReference type="NCBI Taxonomy" id="7038"/>
    <lineage>
        <taxon>Eukaryota</taxon>
        <taxon>Metazoa</taxon>
        <taxon>Ecdysozoa</taxon>
        <taxon>Arthropoda</taxon>
        <taxon>Hexapoda</taxon>
        <taxon>Insecta</taxon>
        <taxon>Pterygota</taxon>
        <taxon>Neoptera</taxon>
        <taxon>Paraneoptera</taxon>
        <taxon>Hemiptera</taxon>
        <taxon>Sternorrhyncha</taxon>
        <taxon>Aleyrodoidea</taxon>
        <taxon>Aleyrodidae</taxon>
        <taxon>Aleyrodinae</taxon>
        <taxon>Bemisia</taxon>
    </lineage>
</organism>
<evidence type="ECO:0000256" key="9">
    <source>
        <dbReference type="ARBA" id="ARBA00022964"/>
    </source>
</evidence>
<dbReference type="GO" id="GO:0004656">
    <property type="term" value="F:procollagen-proline 4-dioxygenase activity"/>
    <property type="evidence" value="ECO:0007669"/>
    <property type="project" value="UniProtKB-EC"/>
</dbReference>
<dbReference type="GO" id="GO:0031418">
    <property type="term" value="F:L-ascorbic acid binding"/>
    <property type="evidence" value="ECO:0007669"/>
    <property type="project" value="UniProtKB-KW"/>
</dbReference>
<comment type="subcellular location">
    <subcellularLocation>
        <location evidence="3">Endoplasmic reticulum lumen</location>
    </subcellularLocation>
</comment>
<dbReference type="AlphaFoldDB" id="A0A9P0F559"/>
<dbReference type="Proteomes" id="UP001152759">
    <property type="component" value="Chromosome 7"/>
</dbReference>
<dbReference type="InterPro" id="IPR006620">
    <property type="entry name" value="Pro_4_hyd_alph"/>
</dbReference>
<dbReference type="InterPro" id="IPR011990">
    <property type="entry name" value="TPR-like_helical_dom_sf"/>
</dbReference>
<dbReference type="PROSITE" id="PS51471">
    <property type="entry name" value="FE2OG_OXY"/>
    <property type="match status" value="1"/>
</dbReference>
<keyword evidence="9" id="KW-0223">Dioxygenase</keyword>
<dbReference type="InterPro" id="IPR005123">
    <property type="entry name" value="Oxoglu/Fe-dep_dioxygenase_dom"/>
</dbReference>
<dbReference type="EMBL" id="OU963868">
    <property type="protein sequence ID" value="CAH0392623.1"/>
    <property type="molecule type" value="Genomic_DNA"/>
</dbReference>
<evidence type="ECO:0000256" key="13">
    <source>
        <dbReference type="SAM" id="SignalP"/>
    </source>
</evidence>
<keyword evidence="16" id="KW-1185">Reference proteome</keyword>
<evidence type="ECO:0000256" key="11">
    <source>
        <dbReference type="ARBA" id="ARBA00023004"/>
    </source>
</evidence>
<dbReference type="Pfam" id="PF08336">
    <property type="entry name" value="P4Ha_N"/>
    <property type="match status" value="1"/>
</dbReference>
<proteinExistence type="inferred from homology"/>
<dbReference type="InterPro" id="IPR013547">
    <property type="entry name" value="P4H_N"/>
</dbReference>
<evidence type="ECO:0000313" key="16">
    <source>
        <dbReference type="Proteomes" id="UP001152759"/>
    </source>
</evidence>
<dbReference type="Gene3D" id="1.25.40.10">
    <property type="entry name" value="Tetratricopeptide repeat domain"/>
    <property type="match status" value="1"/>
</dbReference>
<comment type="cofactor">
    <cofactor evidence="1">
        <name>L-ascorbate</name>
        <dbReference type="ChEBI" id="CHEBI:38290"/>
    </cofactor>
</comment>
<dbReference type="Gene3D" id="2.60.120.620">
    <property type="entry name" value="q2cbj1_9rhob like domain"/>
    <property type="match status" value="1"/>
</dbReference>